<gene>
    <name evidence="3" type="ORF">CALCODRAFT_519956</name>
</gene>
<dbReference type="EMBL" id="KV424033">
    <property type="protein sequence ID" value="KZT53609.1"/>
    <property type="molecule type" value="Genomic_DNA"/>
</dbReference>
<dbReference type="Pfam" id="PF00149">
    <property type="entry name" value="Metallophos"/>
    <property type="match status" value="1"/>
</dbReference>
<dbReference type="AlphaFoldDB" id="A0A165DV86"/>
<dbReference type="SUPFAM" id="SSF56300">
    <property type="entry name" value="Metallo-dependent phosphatases"/>
    <property type="match status" value="1"/>
</dbReference>
<evidence type="ECO:0000313" key="4">
    <source>
        <dbReference type="Proteomes" id="UP000076842"/>
    </source>
</evidence>
<dbReference type="PANTHER" id="PTHR37844">
    <property type="entry name" value="SER/THR PROTEIN PHOSPHATASE SUPERFAMILY (AFU_ORTHOLOGUE AFUA_1G14840)"/>
    <property type="match status" value="1"/>
</dbReference>
<organism evidence="3 4">
    <name type="scientific">Calocera cornea HHB12733</name>
    <dbReference type="NCBI Taxonomy" id="1353952"/>
    <lineage>
        <taxon>Eukaryota</taxon>
        <taxon>Fungi</taxon>
        <taxon>Dikarya</taxon>
        <taxon>Basidiomycota</taxon>
        <taxon>Agaricomycotina</taxon>
        <taxon>Dacrymycetes</taxon>
        <taxon>Dacrymycetales</taxon>
        <taxon>Dacrymycetaceae</taxon>
        <taxon>Calocera</taxon>
    </lineage>
</organism>
<dbReference type="GO" id="GO:0016787">
    <property type="term" value="F:hydrolase activity"/>
    <property type="evidence" value="ECO:0007669"/>
    <property type="project" value="InterPro"/>
</dbReference>
<feature type="region of interest" description="Disordered" evidence="1">
    <location>
        <begin position="1"/>
        <end position="23"/>
    </location>
</feature>
<dbReference type="Proteomes" id="UP000076842">
    <property type="component" value="Unassembled WGS sequence"/>
</dbReference>
<evidence type="ECO:0000256" key="1">
    <source>
        <dbReference type="SAM" id="MobiDB-lite"/>
    </source>
</evidence>
<dbReference type="Gene3D" id="3.60.21.10">
    <property type="match status" value="1"/>
</dbReference>
<dbReference type="InterPro" id="IPR029052">
    <property type="entry name" value="Metallo-depent_PP-like"/>
</dbReference>
<dbReference type="OrthoDB" id="550558at2759"/>
<feature type="domain" description="Calcineurin-like phosphoesterase" evidence="2">
    <location>
        <begin position="29"/>
        <end position="238"/>
    </location>
</feature>
<name>A0A165DV86_9BASI</name>
<evidence type="ECO:0000259" key="2">
    <source>
        <dbReference type="Pfam" id="PF00149"/>
    </source>
</evidence>
<protein>
    <recommendedName>
        <fullName evidence="2">Calcineurin-like phosphoesterase domain-containing protein</fullName>
    </recommendedName>
</protein>
<dbReference type="InterPro" id="IPR004843">
    <property type="entry name" value="Calcineurin-like_PHP"/>
</dbReference>
<accession>A0A165DV86</accession>
<dbReference type="PANTHER" id="PTHR37844:SF2">
    <property type="entry name" value="SER_THR PROTEIN PHOSPHATASE SUPERFAMILY (AFU_ORTHOLOGUE AFUA_1G14840)"/>
    <property type="match status" value="1"/>
</dbReference>
<keyword evidence="4" id="KW-1185">Reference proteome</keyword>
<sequence>MGHQVSRNNAPEETRSSGEPQPPVRFQLMSDLHLETSQYNFDFPVAAENLALLGDIGNTVDAALFEWLDAQLRRFMRVFFVAGNHEAYRSTLPESRKRLQKYAAQNERFVLLDRTRYDLSPSLTILGCTLWSKLDAKQASHIFMSLNDFRQIRDFDLRTYEGEHVADLEWLVRHIGYARKEHPQRKIIVFTHNTPTYNGTSNPKYEGSLSGSAFSTELANKRWWRPPIVLWGFGHTHYSCDLNIGGVRLVSNQKGYFRDPAAGFVEDTVVQLN</sequence>
<proteinExistence type="predicted"/>
<evidence type="ECO:0000313" key="3">
    <source>
        <dbReference type="EMBL" id="KZT53609.1"/>
    </source>
</evidence>
<dbReference type="InParanoid" id="A0A165DV86"/>
<reference evidence="3 4" key="1">
    <citation type="journal article" date="2016" name="Mol. Biol. Evol.">
        <title>Comparative Genomics of Early-Diverging Mushroom-Forming Fungi Provides Insights into the Origins of Lignocellulose Decay Capabilities.</title>
        <authorList>
            <person name="Nagy L.G."/>
            <person name="Riley R."/>
            <person name="Tritt A."/>
            <person name="Adam C."/>
            <person name="Daum C."/>
            <person name="Floudas D."/>
            <person name="Sun H."/>
            <person name="Yadav J.S."/>
            <person name="Pangilinan J."/>
            <person name="Larsson K.H."/>
            <person name="Matsuura K."/>
            <person name="Barry K."/>
            <person name="Labutti K."/>
            <person name="Kuo R."/>
            <person name="Ohm R.A."/>
            <person name="Bhattacharya S.S."/>
            <person name="Shirouzu T."/>
            <person name="Yoshinaga Y."/>
            <person name="Martin F.M."/>
            <person name="Grigoriev I.V."/>
            <person name="Hibbett D.S."/>
        </authorList>
    </citation>
    <scope>NUCLEOTIDE SEQUENCE [LARGE SCALE GENOMIC DNA]</scope>
    <source>
        <strain evidence="3 4">HHB12733</strain>
    </source>
</reference>